<dbReference type="Proteomes" id="UP000198765">
    <property type="component" value="Chromosome I"/>
</dbReference>
<dbReference type="OrthoDB" id="2677932at2"/>
<dbReference type="AlphaFoldDB" id="A0A1A9ADQ0"/>
<dbReference type="PATRIC" id="fig|299146.4.peg.5436"/>
<feature type="domain" description="Outer membrane channel protein CpnT-like N-terminal" evidence="2">
    <location>
        <begin position="18"/>
        <end position="147"/>
    </location>
</feature>
<evidence type="ECO:0000313" key="3">
    <source>
        <dbReference type="EMBL" id="SBT54236.1"/>
    </source>
</evidence>
<name>A0A1A9ADQ0_9ACTN</name>
<dbReference type="Pfam" id="PF25547">
    <property type="entry name" value="WXG100_2"/>
    <property type="match status" value="1"/>
</dbReference>
<evidence type="ECO:0000259" key="2">
    <source>
        <dbReference type="Pfam" id="PF25547"/>
    </source>
</evidence>
<gene>
    <name evidence="3" type="ORF">GA0070621_5271</name>
</gene>
<keyword evidence="1" id="KW-1133">Transmembrane helix</keyword>
<accession>A0A1A9ADQ0</accession>
<evidence type="ECO:0000313" key="4">
    <source>
        <dbReference type="Proteomes" id="UP000198765"/>
    </source>
</evidence>
<evidence type="ECO:0000256" key="1">
    <source>
        <dbReference type="SAM" id="Phobius"/>
    </source>
</evidence>
<dbReference type="RefSeq" id="WP_091200685.1">
    <property type="nucleotide sequence ID" value="NZ_LT594324.1"/>
</dbReference>
<feature type="transmembrane region" description="Helical" evidence="1">
    <location>
        <begin position="86"/>
        <end position="108"/>
    </location>
</feature>
<dbReference type="InterPro" id="IPR057746">
    <property type="entry name" value="CpnT-like_N"/>
</dbReference>
<proteinExistence type="predicted"/>
<protein>
    <recommendedName>
        <fullName evidence="2">Outer membrane channel protein CpnT-like N-terminal domain-containing protein</fullName>
    </recommendedName>
</protein>
<sequence length="164" mass="17390">MGLELPGELRSLLGILGYTWPEADEVKLFEMGNAWIRFSGTLGGVVTEAHAGAAAVWSGHTGQDINAFQSWWNREDSPADSLRDGVTAAVLTGTGLIICAAIVLALKIAVIVQLVLLAIQIAQAIATAALTFGASLLEIPIFQQLARTIVGNLIQEVLWKLIDG</sequence>
<keyword evidence="4" id="KW-1185">Reference proteome</keyword>
<dbReference type="EMBL" id="LT594324">
    <property type="protein sequence ID" value="SBT54236.1"/>
    <property type="molecule type" value="Genomic_DNA"/>
</dbReference>
<keyword evidence="1" id="KW-0472">Membrane</keyword>
<reference evidence="3 4" key="1">
    <citation type="submission" date="2016-06" db="EMBL/GenBank/DDBJ databases">
        <authorList>
            <person name="Kjaerup R.B."/>
            <person name="Dalgaard T.S."/>
            <person name="Juul-Madsen H.R."/>
        </authorList>
    </citation>
    <scope>NUCLEOTIDE SEQUENCE [LARGE SCALE GENOMIC DNA]</scope>
    <source>
        <strain evidence="3 4">DSM 45248</strain>
    </source>
</reference>
<keyword evidence="1" id="KW-0812">Transmembrane</keyword>
<feature type="transmembrane region" description="Helical" evidence="1">
    <location>
        <begin position="114"/>
        <end position="137"/>
    </location>
</feature>
<organism evidence="3 4">
    <name type="scientific">Micromonospora narathiwatensis</name>
    <dbReference type="NCBI Taxonomy" id="299146"/>
    <lineage>
        <taxon>Bacteria</taxon>
        <taxon>Bacillati</taxon>
        <taxon>Actinomycetota</taxon>
        <taxon>Actinomycetes</taxon>
        <taxon>Micromonosporales</taxon>
        <taxon>Micromonosporaceae</taxon>
        <taxon>Micromonospora</taxon>
    </lineage>
</organism>